<sequence>MRQIFLRLPADDPGSLVRAAAVCRRWCRILSDAAFARDYRAFRRAPPMLGFLHNERHREYKRVSYWISHFVSTATFSPPAFKDLEDHQVLDSRHGLVLLHETGDDFVVYDLVTHDDWEVHADPKCHGIMWWEGDDPAYKGIRCNAAVLCDKDLCDHLDCHGGPFLVALVGSNNAEGSMALATVYSSKTGEWSDMISVHVHEPDLIYDRAHSAVVANKVYVPCVESTSVLEYNIGEQELSVISVPYEDQDESQRYVYLMGVEDGMLLFASVMKHRLYLWSMEAGPSGAAGWARRRFIELKPFCRMDSLVLSSWTIRLCQRLVLRKVLVSSS</sequence>
<dbReference type="PANTHER" id="PTHR32133:SF277">
    <property type="entry name" value="F-BOX DOMAIN-CONTAINING PROTEIN"/>
    <property type="match status" value="1"/>
</dbReference>
<dbReference type="OrthoDB" id="609888at2759"/>
<dbReference type="InterPro" id="IPR036047">
    <property type="entry name" value="F-box-like_dom_sf"/>
</dbReference>
<evidence type="ECO:0000259" key="1">
    <source>
        <dbReference type="Pfam" id="PF12937"/>
    </source>
</evidence>
<dbReference type="Gene3D" id="1.20.1280.50">
    <property type="match status" value="1"/>
</dbReference>
<dbReference type="Gramene" id="TraesCS4D03G0674000.1">
    <property type="protein sequence ID" value="TraesCS4D03G0674000.1.CDS1"/>
    <property type="gene ID" value="TraesCS4D03G0674000"/>
</dbReference>
<organism evidence="3">
    <name type="scientific">Triticum aestivum</name>
    <name type="common">Wheat</name>
    <dbReference type="NCBI Taxonomy" id="4565"/>
    <lineage>
        <taxon>Eukaryota</taxon>
        <taxon>Viridiplantae</taxon>
        <taxon>Streptophyta</taxon>
        <taxon>Embryophyta</taxon>
        <taxon>Tracheophyta</taxon>
        <taxon>Spermatophyta</taxon>
        <taxon>Magnoliopsida</taxon>
        <taxon>Liliopsida</taxon>
        <taxon>Poales</taxon>
        <taxon>Poaceae</taxon>
        <taxon>BOP clade</taxon>
        <taxon>Pooideae</taxon>
        <taxon>Triticodae</taxon>
        <taxon>Triticeae</taxon>
        <taxon>Triticinae</taxon>
        <taxon>Triticum</taxon>
    </lineage>
</organism>
<dbReference type="Gramene" id="TraesWEE_scaffold_132980_01G000100.1">
    <property type="protein sequence ID" value="TraesWEE_scaffold_132980_01G000100.1"/>
    <property type="gene ID" value="TraesWEE_scaffold_132980_01G000100"/>
</dbReference>
<dbReference type="Gramene" id="TraesCS4D02G284100.1">
    <property type="protein sequence ID" value="TraesCS4D02G284100.1.cds1"/>
    <property type="gene ID" value="TraesCS4D02G284100"/>
</dbReference>
<dbReference type="EnsemblPlants" id="TraesCS4D02G284100.1">
    <property type="protein sequence ID" value="TraesCS4D02G284100.1.cds1"/>
    <property type="gene ID" value="TraesCS4D02G284100"/>
</dbReference>
<dbReference type="PANTHER" id="PTHR32133">
    <property type="entry name" value="OS07G0120400 PROTEIN"/>
    <property type="match status" value="1"/>
</dbReference>
<evidence type="ECO:0000259" key="2">
    <source>
        <dbReference type="Pfam" id="PF23635"/>
    </source>
</evidence>
<dbReference type="Proteomes" id="UP000019116">
    <property type="component" value="Chromosome 4D"/>
</dbReference>
<reference evidence="3" key="1">
    <citation type="submission" date="2018-08" db="EMBL/GenBank/DDBJ databases">
        <authorList>
            <person name="Rossello M."/>
        </authorList>
    </citation>
    <scope>NUCLEOTIDE SEQUENCE [LARGE SCALE GENOMIC DNA]</scope>
    <source>
        <strain evidence="3">cv. Chinese Spring</strain>
    </source>
</reference>
<evidence type="ECO:0000313" key="3">
    <source>
        <dbReference type="EnsemblPlants" id="TraesCS4D02G284100.1.cds1"/>
    </source>
</evidence>
<accession>A0A3B6JLI3</accession>
<dbReference type="CDD" id="cd09917">
    <property type="entry name" value="F-box_SF"/>
    <property type="match status" value="1"/>
</dbReference>
<feature type="domain" description="F-box" evidence="1">
    <location>
        <begin position="3"/>
        <end position="33"/>
    </location>
</feature>
<dbReference type="InterPro" id="IPR001810">
    <property type="entry name" value="F-box_dom"/>
</dbReference>
<dbReference type="OMA" id="SVPYEDQ"/>
<protein>
    <submittedName>
        <fullName evidence="3">Uncharacterized protein</fullName>
    </submittedName>
</protein>
<feature type="domain" description="F-box protein AT5G49610-like beta-propeller" evidence="2">
    <location>
        <begin position="170"/>
        <end position="303"/>
    </location>
</feature>
<name>A0A3B6JLI3_WHEAT</name>
<dbReference type="Pfam" id="PF23635">
    <property type="entry name" value="Beta-prop_AT5G49610-like"/>
    <property type="match status" value="1"/>
</dbReference>
<reference evidence="3" key="2">
    <citation type="submission" date="2018-10" db="UniProtKB">
        <authorList>
            <consortium name="EnsemblPlants"/>
        </authorList>
    </citation>
    <scope>IDENTIFICATION</scope>
</reference>
<dbReference type="Pfam" id="PF12937">
    <property type="entry name" value="F-box-like"/>
    <property type="match status" value="1"/>
</dbReference>
<dbReference type="Gramene" id="TraesCAD_scaffold_046737_01G000200.1">
    <property type="protein sequence ID" value="TraesCAD_scaffold_046737_01G000200.1"/>
    <property type="gene ID" value="TraesCAD_scaffold_046737_01G000200"/>
</dbReference>
<dbReference type="InterPro" id="IPR056594">
    <property type="entry name" value="AT5G49610-like_b-prop"/>
</dbReference>
<dbReference type="AlphaFoldDB" id="A0A3B6JLI3"/>
<proteinExistence type="predicted"/>
<dbReference type="SUPFAM" id="SSF81383">
    <property type="entry name" value="F-box domain"/>
    <property type="match status" value="1"/>
</dbReference>
<keyword evidence="4" id="KW-1185">Reference proteome</keyword>
<evidence type="ECO:0000313" key="4">
    <source>
        <dbReference type="Proteomes" id="UP000019116"/>
    </source>
</evidence>